<dbReference type="Proteomes" id="UP000757435">
    <property type="component" value="Unassembled WGS sequence"/>
</dbReference>
<accession>A0A951Q8E6</accession>
<reference evidence="2" key="1">
    <citation type="submission" date="2021-05" db="EMBL/GenBank/DDBJ databases">
        <authorList>
            <person name="Pietrasiak N."/>
            <person name="Ward R."/>
            <person name="Stajich J.E."/>
            <person name="Kurbessoian T."/>
        </authorList>
    </citation>
    <scope>NUCLEOTIDE SEQUENCE</scope>
    <source>
        <strain evidence="2">UHER 2000/2452</strain>
    </source>
</reference>
<reference evidence="2" key="2">
    <citation type="journal article" date="2022" name="Microbiol. Resour. Announc.">
        <title>Metagenome Sequencing to Explore Phylogenomics of Terrestrial Cyanobacteria.</title>
        <authorList>
            <person name="Ward R.D."/>
            <person name="Stajich J.E."/>
            <person name="Johansen J.R."/>
            <person name="Huntemann M."/>
            <person name="Clum A."/>
            <person name="Foster B."/>
            <person name="Foster B."/>
            <person name="Roux S."/>
            <person name="Palaniappan K."/>
            <person name="Varghese N."/>
            <person name="Mukherjee S."/>
            <person name="Reddy T.B.K."/>
            <person name="Daum C."/>
            <person name="Copeland A."/>
            <person name="Chen I.A."/>
            <person name="Ivanova N.N."/>
            <person name="Kyrpides N.C."/>
            <person name="Shapiro N."/>
            <person name="Eloe-Fadrosh E.A."/>
            <person name="Pietrasiak N."/>
        </authorList>
    </citation>
    <scope>NUCLEOTIDE SEQUENCE</scope>
    <source>
        <strain evidence="2">UHER 2000/2452</strain>
    </source>
</reference>
<sequence>MEALNQTKILFLSSDPSDKVRLRVGQELREIREKLQMACLRNEIILESREAIRSGDITQAILAFSPHIVHFSGHGMSSGELCIEDRLGKVQTVQLDALASLFKLASKHVKCVVLNTCHSEIQAKAIAQYIPYVVGMSQEIGDKAAIAFSTGFYKAIGADCSDIEKAHEAGCVEIQLENLSGHFIPVLHRNINYKTEAPTRLTVVVTATINRDDRSLVEAMVAHLRKISGDADMTLLEP</sequence>
<evidence type="ECO:0000259" key="1">
    <source>
        <dbReference type="Pfam" id="PF12770"/>
    </source>
</evidence>
<feature type="domain" description="CHAT" evidence="1">
    <location>
        <begin position="25"/>
        <end position="156"/>
    </location>
</feature>
<dbReference type="InterPro" id="IPR024983">
    <property type="entry name" value="CHAT_dom"/>
</dbReference>
<dbReference type="EMBL" id="JAHHHD010000001">
    <property type="protein sequence ID" value="MBW4657069.1"/>
    <property type="molecule type" value="Genomic_DNA"/>
</dbReference>
<proteinExistence type="predicted"/>
<evidence type="ECO:0000313" key="2">
    <source>
        <dbReference type="EMBL" id="MBW4657069.1"/>
    </source>
</evidence>
<dbReference type="AlphaFoldDB" id="A0A951Q8E6"/>
<dbReference type="Pfam" id="PF12770">
    <property type="entry name" value="CHAT"/>
    <property type="match status" value="1"/>
</dbReference>
<protein>
    <submittedName>
        <fullName evidence="2">CHAT domain-containing protein</fullName>
    </submittedName>
</protein>
<evidence type="ECO:0000313" key="3">
    <source>
        <dbReference type="Proteomes" id="UP000757435"/>
    </source>
</evidence>
<gene>
    <name evidence="2" type="ORF">KME15_00190</name>
</gene>
<organism evidence="2 3">
    <name type="scientific">Drouetiella hepatica Uher 2000/2452</name>
    <dbReference type="NCBI Taxonomy" id="904376"/>
    <lineage>
        <taxon>Bacteria</taxon>
        <taxon>Bacillati</taxon>
        <taxon>Cyanobacteriota</taxon>
        <taxon>Cyanophyceae</taxon>
        <taxon>Oculatellales</taxon>
        <taxon>Oculatellaceae</taxon>
        <taxon>Drouetiella</taxon>
    </lineage>
</organism>
<name>A0A951Q8E6_9CYAN</name>
<comment type="caution">
    <text evidence="2">The sequence shown here is derived from an EMBL/GenBank/DDBJ whole genome shotgun (WGS) entry which is preliminary data.</text>
</comment>